<comment type="caution">
    <text evidence="1">The sequence shown here is derived from an EMBL/GenBank/DDBJ whole genome shotgun (WGS) entry which is preliminary data.</text>
</comment>
<evidence type="ECO:0000313" key="2">
    <source>
        <dbReference type="Proteomes" id="UP000499080"/>
    </source>
</evidence>
<accession>A0A4Y2W5Y2</accession>
<keyword evidence="2" id="KW-1185">Reference proteome</keyword>
<reference evidence="1 2" key="1">
    <citation type="journal article" date="2019" name="Sci. Rep.">
        <title>Orb-weaving spider Araneus ventricosus genome elucidates the spidroin gene catalogue.</title>
        <authorList>
            <person name="Kono N."/>
            <person name="Nakamura H."/>
            <person name="Ohtoshi R."/>
            <person name="Moran D.A.P."/>
            <person name="Shinohara A."/>
            <person name="Yoshida Y."/>
            <person name="Fujiwara M."/>
            <person name="Mori M."/>
            <person name="Tomita M."/>
            <person name="Arakawa K."/>
        </authorList>
    </citation>
    <scope>NUCLEOTIDE SEQUENCE [LARGE SCALE GENOMIC DNA]</scope>
</reference>
<gene>
    <name evidence="1" type="ORF">AVEN_22166_1</name>
</gene>
<evidence type="ECO:0000313" key="1">
    <source>
        <dbReference type="EMBL" id="GBO33103.1"/>
    </source>
</evidence>
<sequence length="150" mass="17721">MSVNECVYNCDFAPLIVNSIRNAENKVEKLRRYFNIMKLLKLHKPVSIAIFLFDSIIQILYPDCTDSELITEFAHTFRFSLWIFDNENPRLVGYVLHHARRMRRNFWRTHQRRIDLINGCMICGTAGNVRKLLEYGTVLSFGFPLYLFVP</sequence>
<organism evidence="1 2">
    <name type="scientific">Araneus ventricosus</name>
    <name type="common">Orbweaver spider</name>
    <name type="synonym">Epeira ventricosa</name>
    <dbReference type="NCBI Taxonomy" id="182803"/>
    <lineage>
        <taxon>Eukaryota</taxon>
        <taxon>Metazoa</taxon>
        <taxon>Ecdysozoa</taxon>
        <taxon>Arthropoda</taxon>
        <taxon>Chelicerata</taxon>
        <taxon>Arachnida</taxon>
        <taxon>Araneae</taxon>
        <taxon>Araneomorphae</taxon>
        <taxon>Entelegynae</taxon>
        <taxon>Araneoidea</taxon>
        <taxon>Araneidae</taxon>
        <taxon>Araneus</taxon>
    </lineage>
</organism>
<proteinExistence type="predicted"/>
<dbReference type="Proteomes" id="UP000499080">
    <property type="component" value="Unassembled WGS sequence"/>
</dbReference>
<name>A0A4Y2W5Y2_ARAVE</name>
<dbReference type="AlphaFoldDB" id="A0A4Y2W5Y2"/>
<protein>
    <submittedName>
        <fullName evidence="1">Uncharacterized protein</fullName>
    </submittedName>
</protein>
<dbReference type="EMBL" id="BGPR01056629">
    <property type="protein sequence ID" value="GBO33103.1"/>
    <property type="molecule type" value="Genomic_DNA"/>
</dbReference>